<evidence type="ECO:0000313" key="4">
    <source>
        <dbReference type="Proteomes" id="UP000664073"/>
    </source>
</evidence>
<sequence length="359" mass="40373">MSSPGEMLRLARQRIGFTQKEAATKLSVVQPVLSRFETGVADPDETFLQKAAIVYGLPRPFFDLKEPVYGPPVSVHPMPRAKSDVTARDMELVTAELNIRVMQMRRFLEAVDFQPKQNLPILDVEQYGTPEKIAAVVRAHWTLPSGPIKDMTALVERAGVVVGTSDFGGASVSGMTFRVPGQPPLVLLNAAHPADRMRFTLAHELGHLVMHRFPTPSMEDEANQFAAAFLMPEKDISTAFRSRKITLELLASLKLEWRVSMQALLMRAKSCGFLDYNQSRYLWQQLSARGWRLNEPAELDFQHEEAKVLKSIIKAHVEDLGFSLDDLCRLVPLYESEFIKMYGPVEGSSPRRPKLRLVT</sequence>
<gene>
    <name evidence="3" type="ORF">J2D77_10790</name>
</gene>
<keyword evidence="4" id="KW-1185">Reference proteome</keyword>
<feature type="domain" description="HTH cro/C1-type" evidence="2">
    <location>
        <begin position="8"/>
        <end position="62"/>
    </location>
</feature>
<dbReference type="PROSITE" id="PS50943">
    <property type="entry name" value="HTH_CROC1"/>
    <property type="match status" value="1"/>
</dbReference>
<dbReference type="PANTHER" id="PTHR43236:SF1">
    <property type="entry name" value="BLL7220 PROTEIN"/>
    <property type="match status" value="1"/>
</dbReference>
<evidence type="ECO:0000259" key="2">
    <source>
        <dbReference type="PROSITE" id="PS50943"/>
    </source>
</evidence>
<dbReference type="EMBL" id="JAFVMH010000005">
    <property type="protein sequence ID" value="MBO1325639.1"/>
    <property type="molecule type" value="Genomic_DNA"/>
</dbReference>
<proteinExistence type="inferred from homology"/>
<name>A0A939HQD9_9PROT</name>
<reference evidence="3" key="1">
    <citation type="submission" date="2021-03" db="EMBL/GenBank/DDBJ databases">
        <title>The complete genome sequence of Acetobacter sp. TBRC 12339.</title>
        <authorList>
            <person name="Charoenyingcharoen P."/>
            <person name="Yukphan P."/>
        </authorList>
    </citation>
    <scope>NUCLEOTIDE SEQUENCE</scope>
    <source>
        <strain evidence="3">TBRC 12339</strain>
    </source>
</reference>
<dbReference type="Gene3D" id="1.10.10.2910">
    <property type="match status" value="1"/>
</dbReference>
<dbReference type="PANTHER" id="PTHR43236">
    <property type="entry name" value="ANTITOXIN HIGA1"/>
    <property type="match status" value="1"/>
</dbReference>
<dbReference type="SUPFAM" id="SSF47413">
    <property type="entry name" value="lambda repressor-like DNA-binding domains"/>
    <property type="match status" value="1"/>
</dbReference>
<dbReference type="RefSeq" id="WP_207846305.1">
    <property type="nucleotide sequence ID" value="NZ_JAFVMH010000005.1"/>
</dbReference>
<dbReference type="InterPro" id="IPR010982">
    <property type="entry name" value="Lambda_DNA-bd_dom_sf"/>
</dbReference>
<organism evidence="3 4">
    <name type="scientific">Acetobacter garciniae</name>
    <dbReference type="NCBI Taxonomy" id="2817435"/>
    <lineage>
        <taxon>Bacteria</taxon>
        <taxon>Pseudomonadati</taxon>
        <taxon>Pseudomonadota</taxon>
        <taxon>Alphaproteobacteria</taxon>
        <taxon>Acetobacterales</taxon>
        <taxon>Acetobacteraceae</taxon>
        <taxon>Acetobacter</taxon>
    </lineage>
</organism>
<dbReference type="SMART" id="SM00530">
    <property type="entry name" value="HTH_XRE"/>
    <property type="match status" value="1"/>
</dbReference>
<dbReference type="Gene3D" id="1.10.260.40">
    <property type="entry name" value="lambda repressor-like DNA-binding domains"/>
    <property type="match status" value="1"/>
</dbReference>
<dbReference type="CDD" id="cd00093">
    <property type="entry name" value="HTH_XRE"/>
    <property type="match status" value="1"/>
</dbReference>
<comment type="caution">
    <text evidence="3">The sequence shown here is derived from an EMBL/GenBank/DDBJ whole genome shotgun (WGS) entry which is preliminary data.</text>
</comment>
<evidence type="ECO:0000256" key="1">
    <source>
        <dbReference type="ARBA" id="ARBA00007227"/>
    </source>
</evidence>
<dbReference type="InterPro" id="IPR010359">
    <property type="entry name" value="IrrE_HExxH"/>
</dbReference>
<dbReference type="InterPro" id="IPR052345">
    <property type="entry name" value="Rad_response_metalloprotease"/>
</dbReference>
<dbReference type="Proteomes" id="UP000664073">
    <property type="component" value="Unassembled WGS sequence"/>
</dbReference>
<dbReference type="Pfam" id="PF06114">
    <property type="entry name" value="Peptidase_M78"/>
    <property type="match status" value="1"/>
</dbReference>
<accession>A0A939HQD9</accession>
<dbReference type="Pfam" id="PF01381">
    <property type="entry name" value="HTH_3"/>
    <property type="match status" value="1"/>
</dbReference>
<dbReference type="GO" id="GO:0003677">
    <property type="term" value="F:DNA binding"/>
    <property type="evidence" value="ECO:0007669"/>
    <property type="project" value="InterPro"/>
</dbReference>
<dbReference type="InterPro" id="IPR001387">
    <property type="entry name" value="Cro/C1-type_HTH"/>
</dbReference>
<protein>
    <submittedName>
        <fullName evidence="3">XRE family transcriptional regulator</fullName>
    </submittedName>
</protein>
<comment type="similarity">
    <text evidence="1">Belongs to the short-chain fatty acyl-CoA assimilation regulator (ScfR) family.</text>
</comment>
<evidence type="ECO:0000313" key="3">
    <source>
        <dbReference type="EMBL" id="MBO1325639.1"/>
    </source>
</evidence>
<dbReference type="AlphaFoldDB" id="A0A939HQD9"/>